<accession>A0A5A7P6K3</accession>
<gene>
    <name evidence="1" type="ORF">STAS_04204</name>
</gene>
<proteinExistence type="predicted"/>
<comment type="caution">
    <text evidence="1">The sequence shown here is derived from an EMBL/GenBank/DDBJ whole genome shotgun (WGS) entry which is preliminary data.</text>
</comment>
<dbReference type="Proteomes" id="UP000325081">
    <property type="component" value="Unassembled WGS sequence"/>
</dbReference>
<keyword evidence="2" id="KW-1185">Reference proteome</keyword>
<evidence type="ECO:0000313" key="2">
    <source>
        <dbReference type="Proteomes" id="UP000325081"/>
    </source>
</evidence>
<name>A0A5A7P6K3_STRAF</name>
<organism evidence="1 2">
    <name type="scientific">Striga asiatica</name>
    <name type="common">Asiatic witchweed</name>
    <name type="synonym">Buchnera asiatica</name>
    <dbReference type="NCBI Taxonomy" id="4170"/>
    <lineage>
        <taxon>Eukaryota</taxon>
        <taxon>Viridiplantae</taxon>
        <taxon>Streptophyta</taxon>
        <taxon>Embryophyta</taxon>
        <taxon>Tracheophyta</taxon>
        <taxon>Spermatophyta</taxon>
        <taxon>Magnoliopsida</taxon>
        <taxon>eudicotyledons</taxon>
        <taxon>Gunneridae</taxon>
        <taxon>Pentapetalae</taxon>
        <taxon>asterids</taxon>
        <taxon>lamiids</taxon>
        <taxon>Lamiales</taxon>
        <taxon>Orobanchaceae</taxon>
        <taxon>Buchnereae</taxon>
        <taxon>Striga</taxon>
    </lineage>
</organism>
<dbReference type="EMBL" id="BKCP01002558">
    <property type="protein sequence ID" value="GER28410.1"/>
    <property type="molecule type" value="Genomic_DNA"/>
</dbReference>
<reference evidence="2" key="1">
    <citation type="journal article" date="2019" name="Curr. Biol.">
        <title>Genome Sequence of Striga asiatica Provides Insight into the Evolution of Plant Parasitism.</title>
        <authorList>
            <person name="Yoshida S."/>
            <person name="Kim S."/>
            <person name="Wafula E.K."/>
            <person name="Tanskanen J."/>
            <person name="Kim Y.M."/>
            <person name="Honaas L."/>
            <person name="Yang Z."/>
            <person name="Spallek T."/>
            <person name="Conn C.E."/>
            <person name="Ichihashi Y."/>
            <person name="Cheong K."/>
            <person name="Cui S."/>
            <person name="Der J.P."/>
            <person name="Gundlach H."/>
            <person name="Jiao Y."/>
            <person name="Hori C."/>
            <person name="Ishida J.K."/>
            <person name="Kasahara H."/>
            <person name="Kiba T."/>
            <person name="Kim M.S."/>
            <person name="Koo N."/>
            <person name="Laohavisit A."/>
            <person name="Lee Y.H."/>
            <person name="Lumba S."/>
            <person name="McCourt P."/>
            <person name="Mortimer J.C."/>
            <person name="Mutuku J.M."/>
            <person name="Nomura T."/>
            <person name="Sasaki-Sekimoto Y."/>
            <person name="Seto Y."/>
            <person name="Wang Y."/>
            <person name="Wakatake T."/>
            <person name="Sakakibara H."/>
            <person name="Demura T."/>
            <person name="Yamaguchi S."/>
            <person name="Yoneyama K."/>
            <person name="Manabe R.I."/>
            <person name="Nelson D.C."/>
            <person name="Schulman A.H."/>
            <person name="Timko M.P."/>
            <person name="dePamphilis C.W."/>
            <person name="Choi D."/>
            <person name="Shirasu K."/>
        </authorList>
    </citation>
    <scope>NUCLEOTIDE SEQUENCE [LARGE SCALE GENOMIC DNA]</scope>
    <source>
        <strain evidence="2">cv. UVA1</strain>
    </source>
</reference>
<sequence length="228" mass="25755">MRSDPASQVGRGCDSGLTDREAGPRFEYSTVVSRLINLWRLAGFWQQQLSRAWLGRILRAELDFNDGSGSGLDLGNRVYVRSARLWKWAGCYGRNCSGCNFVDNNSEVARAVVLDARPKPNSCIMKHAARQKITTGPSQLFAIRNWRVWLDCDVAIFLDFAVLPFLERLEFFRQTPKSSVAVLGKNERMRWPLAATCCQFRRRRVLLGFCCGIFPPGGWDVDSAAAKR</sequence>
<dbReference type="AlphaFoldDB" id="A0A5A7P6K3"/>
<evidence type="ECO:0000313" key="1">
    <source>
        <dbReference type="EMBL" id="GER28410.1"/>
    </source>
</evidence>
<protein>
    <submittedName>
        <fullName evidence="1">Histone deacetylase 2</fullName>
    </submittedName>
</protein>